<dbReference type="Gene3D" id="3.60.20.10">
    <property type="entry name" value="Glutamine Phosphoribosylpyrophosphate, subunit 1, domain 1"/>
    <property type="match status" value="1"/>
</dbReference>
<dbReference type="PANTHER" id="PTHR39328">
    <property type="entry name" value="BLL2871 PROTEIN"/>
    <property type="match status" value="1"/>
</dbReference>
<reference evidence="1" key="1">
    <citation type="submission" date="2020-02" db="EMBL/GenBank/DDBJ databases">
        <authorList>
            <person name="Meier V. D."/>
        </authorList>
    </citation>
    <scope>NUCLEOTIDE SEQUENCE</scope>
    <source>
        <strain evidence="1">AVDCRST_MAG07</strain>
    </source>
</reference>
<gene>
    <name evidence="1" type="ORF">AVDCRST_MAG07-1422</name>
</gene>
<dbReference type="Pfam" id="PF06267">
    <property type="entry name" value="DUF1028"/>
    <property type="match status" value="1"/>
</dbReference>
<dbReference type="EMBL" id="CADCUB010000071">
    <property type="protein sequence ID" value="CAA9324015.1"/>
    <property type="molecule type" value="Genomic_DNA"/>
</dbReference>
<proteinExistence type="predicted"/>
<protein>
    <submittedName>
        <fullName evidence="1">Uncharacterized protein</fullName>
    </submittedName>
</protein>
<accession>A0A6J4L8B0</accession>
<organism evidence="1">
    <name type="scientific">uncultured Frankineae bacterium</name>
    <dbReference type="NCBI Taxonomy" id="437475"/>
    <lineage>
        <taxon>Bacteria</taxon>
        <taxon>Bacillati</taxon>
        <taxon>Actinomycetota</taxon>
        <taxon>Actinomycetes</taxon>
        <taxon>Frankiales</taxon>
        <taxon>environmental samples</taxon>
    </lineage>
</organism>
<dbReference type="SUPFAM" id="SSF56235">
    <property type="entry name" value="N-terminal nucleophile aminohydrolases (Ntn hydrolases)"/>
    <property type="match status" value="1"/>
</dbReference>
<evidence type="ECO:0000313" key="1">
    <source>
        <dbReference type="EMBL" id="CAA9324015.1"/>
    </source>
</evidence>
<dbReference type="InterPro" id="IPR029055">
    <property type="entry name" value="Ntn_hydrolases_N"/>
</dbReference>
<sequence>MTFSIVARSADGTCWGVAVASKFLAAGAVVPAARAGVGALASQSFLNLRYLPDGLALLAEGVGAQEVVDRLTGPDDLRDSRQLGVVDAAGGSASWTGAECIAWAGSAGGPDHTAQGNCLAGPEVVERMSQAFVASGDATPLARRLLAALAAGDDAGGDRRGRQSAGLLVVTEGGGYAGGNDVLVDLRSDDHPAPVGELARLLDLHDLYFGRPDPADLAPLDGPLAEEVDRLLRALGHDRDELPLDDRLFDWMGWENYEERHVPGSIDAVVLRELRAAATAAADEPLA</sequence>
<dbReference type="PANTHER" id="PTHR39328:SF1">
    <property type="entry name" value="BLL2871 PROTEIN"/>
    <property type="match status" value="1"/>
</dbReference>
<name>A0A6J4L8B0_9ACTN</name>
<dbReference type="InterPro" id="IPR010430">
    <property type="entry name" value="DUF1028"/>
</dbReference>
<dbReference type="AlphaFoldDB" id="A0A6J4L8B0"/>